<evidence type="ECO:0000313" key="1">
    <source>
        <dbReference type="EMBL" id="KYO48524.1"/>
    </source>
</evidence>
<accession>A0A151PHZ1</accession>
<dbReference type="Proteomes" id="UP000050525">
    <property type="component" value="Unassembled WGS sequence"/>
</dbReference>
<gene>
    <name evidence="1" type="ORF">Y1Q_0003954</name>
</gene>
<keyword evidence="2" id="KW-1185">Reference proteome</keyword>
<organism evidence="1 2">
    <name type="scientific">Alligator mississippiensis</name>
    <name type="common">American alligator</name>
    <dbReference type="NCBI Taxonomy" id="8496"/>
    <lineage>
        <taxon>Eukaryota</taxon>
        <taxon>Metazoa</taxon>
        <taxon>Chordata</taxon>
        <taxon>Craniata</taxon>
        <taxon>Vertebrata</taxon>
        <taxon>Euteleostomi</taxon>
        <taxon>Archelosauria</taxon>
        <taxon>Archosauria</taxon>
        <taxon>Crocodylia</taxon>
        <taxon>Alligatoridae</taxon>
        <taxon>Alligatorinae</taxon>
        <taxon>Alligator</taxon>
    </lineage>
</organism>
<comment type="caution">
    <text evidence="1">The sequence shown here is derived from an EMBL/GenBank/DDBJ whole genome shotgun (WGS) entry which is preliminary data.</text>
</comment>
<name>A0A151PHZ1_ALLMI</name>
<reference evidence="1 2" key="1">
    <citation type="journal article" date="2012" name="Genome Biol.">
        <title>Sequencing three crocodilian genomes to illuminate the evolution of archosaurs and amniotes.</title>
        <authorList>
            <person name="St John J.A."/>
            <person name="Braun E.L."/>
            <person name="Isberg S.R."/>
            <person name="Miles L.G."/>
            <person name="Chong A.Y."/>
            <person name="Gongora J."/>
            <person name="Dalzell P."/>
            <person name="Moran C."/>
            <person name="Bed'hom B."/>
            <person name="Abzhanov A."/>
            <person name="Burgess S.C."/>
            <person name="Cooksey A.M."/>
            <person name="Castoe T.A."/>
            <person name="Crawford N.G."/>
            <person name="Densmore L.D."/>
            <person name="Drew J.C."/>
            <person name="Edwards S.V."/>
            <person name="Faircloth B.C."/>
            <person name="Fujita M.K."/>
            <person name="Greenwold M.J."/>
            <person name="Hoffmann F.G."/>
            <person name="Howard J.M."/>
            <person name="Iguchi T."/>
            <person name="Janes D.E."/>
            <person name="Khan S.Y."/>
            <person name="Kohno S."/>
            <person name="de Koning A.J."/>
            <person name="Lance S.L."/>
            <person name="McCarthy F.M."/>
            <person name="McCormack J.E."/>
            <person name="Merchant M.E."/>
            <person name="Peterson D.G."/>
            <person name="Pollock D.D."/>
            <person name="Pourmand N."/>
            <person name="Raney B.J."/>
            <person name="Roessler K.A."/>
            <person name="Sanford J.R."/>
            <person name="Sawyer R.H."/>
            <person name="Schmidt C.J."/>
            <person name="Triplett E.W."/>
            <person name="Tuberville T.D."/>
            <person name="Venegas-Anaya M."/>
            <person name="Howard J.T."/>
            <person name="Jarvis E.D."/>
            <person name="Guillette L.J.Jr."/>
            <person name="Glenn T.C."/>
            <person name="Green R.E."/>
            <person name="Ray D.A."/>
        </authorList>
    </citation>
    <scope>NUCLEOTIDE SEQUENCE [LARGE SCALE GENOMIC DNA]</scope>
    <source>
        <strain evidence="1">KSC_2009_1</strain>
    </source>
</reference>
<dbReference type="EMBL" id="AKHW03000179">
    <property type="protein sequence ID" value="KYO48524.1"/>
    <property type="molecule type" value="Genomic_DNA"/>
</dbReference>
<proteinExistence type="predicted"/>
<sequence>MQRGPISGCGREATEVCRTTATGSPPPPAGDAWRCWLQQRQSQDETCLLWWLVVKMEDWVVGQQAWWAEDLTWETTREKAQLWFRICSKESSRGPVWFGLCDTK</sequence>
<dbReference type="AlphaFoldDB" id="A0A151PHZ1"/>
<evidence type="ECO:0000313" key="2">
    <source>
        <dbReference type="Proteomes" id="UP000050525"/>
    </source>
</evidence>
<protein>
    <submittedName>
        <fullName evidence="1">Uncharacterized protein</fullName>
    </submittedName>
</protein>